<feature type="compositionally biased region" description="Gly residues" evidence="1">
    <location>
        <begin position="474"/>
        <end position="501"/>
    </location>
</feature>
<evidence type="ECO:0000313" key="3">
    <source>
        <dbReference type="EMBL" id="KAH0538522.1"/>
    </source>
</evidence>
<name>A0A9P8I454_9PEZI</name>
<feature type="compositionally biased region" description="Gly residues" evidence="1">
    <location>
        <begin position="518"/>
        <end position="527"/>
    </location>
</feature>
<keyword evidence="4" id="KW-1185">Reference proteome</keyword>
<feature type="compositionally biased region" description="Basic residues" evidence="1">
    <location>
        <begin position="462"/>
        <end position="473"/>
    </location>
</feature>
<dbReference type="GO" id="GO:0032040">
    <property type="term" value="C:small-subunit processome"/>
    <property type="evidence" value="ECO:0007669"/>
    <property type="project" value="TreeGrafter"/>
</dbReference>
<protein>
    <recommendedName>
        <fullName evidence="2">Swiss Army Knife RNA repair protein HAD domain-containing protein</fullName>
    </recommendedName>
</protein>
<reference evidence="3" key="1">
    <citation type="submission" date="2021-03" db="EMBL/GenBank/DDBJ databases">
        <title>Comparative genomics and phylogenomic investigation of the class Geoglossomycetes provide insights into ecological specialization and systematics.</title>
        <authorList>
            <person name="Melie T."/>
            <person name="Pirro S."/>
            <person name="Miller A.N."/>
            <person name="Quandt A."/>
        </authorList>
    </citation>
    <scope>NUCLEOTIDE SEQUENCE</scope>
    <source>
        <strain evidence="3">GBOQ0MN5Z8</strain>
    </source>
</reference>
<dbReference type="PANTHER" id="PTHR10335:SF23">
    <property type="entry name" value="OB FOLD-CONTAINING PROTEIN, NUCLEIC ACID BINDING"/>
    <property type="match status" value="1"/>
</dbReference>
<proteinExistence type="predicted"/>
<dbReference type="GO" id="GO:0000494">
    <property type="term" value="P:box C/D sno(s)RNA 3'-end processing"/>
    <property type="evidence" value="ECO:0007669"/>
    <property type="project" value="TreeGrafter"/>
</dbReference>
<accession>A0A9P8I454</accession>
<sequence>MSTPRSVNLFGRKTSTRTLTGLKRWSCQNADLPPVHLIKAIHVYDFDNTLFNSPLPNPKVWNGTTIGFLQQVEYFVNGGWWHDSRVLAATGEGAEKEEERAWEGWWNEQVASLVKLSMEQKDALTVLLTGRSERGFAGLIKRMVASKRLEFDIVSLKPEVGPNDQRFLSTMKFKQAFLEDLMFTYKDAEDIRLYEDRVKHIKGFREFFTQFNKTQMDGEQIQVRKPIVAEIIPVAEGTTTLDPVVEVAQIQRMVNDHNVALPRRAANRLQIKRTIFYTGYLIDPATTEKLLGLIQLPPSTPDGEIKLLANNILITPGPPPKSILNKVGGIGAKVTWEVVGTAVSENKIWAALLKPVPETAKFCTENRQPIVVLALRRNARPAEASRIQNWQPVPKDKSYRFETTVGEKVLLRIETENPDETEWDSLFPTKNPKRKHPQEPEGAYAGLINATTDANAGGANTHRPHHHRGRGYRGGRGGAGGGYRGNNPRGGGGGRGRGRGGYQYRSLDDVGERSYSGGYQGSHQGPGGDEHQLGHHGYGGGPNLGYGGQGGYGGGLPYNGAY</sequence>
<evidence type="ECO:0000256" key="1">
    <source>
        <dbReference type="SAM" id="MobiDB-lite"/>
    </source>
</evidence>
<feature type="region of interest" description="Disordered" evidence="1">
    <location>
        <begin position="421"/>
        <end position="440"/>
    </location>
</feature>
<dbReference type="Proteomes" id="UP000698800">
    <property type="component" value="Unassembled WGS sequence"/>
</dbReference>
<dbReference type="OrthoDB" id="5596992at2759"/>
<dbReference type="Pfam" id="PF10307">
    <property type="entry name" value="HAD_SAK_1"/>
    <property type="match status" value="1"/>
</dbReference>
<evidence type="ECO:0000313" key="4">
    <source>
        <dbReference type="Proteomes" id="UP000698800"/>
    </source>
</evidence>
<dbReference type="InterPro" id="IPR018812">
    <property type="entry name" value="SAK_HAD"/>
</dbReference>
<dbReference type="PANTHER" id="PTHR10335">
    <property type="entry name" value="RRNA 2-O-METHYLTRANSFERASE FIBRILLARIN"/>
    <property type="match status" value="1"/>
</dbReference>
<feature type="domain" description="Swiss Army Knife RNA repair protein HAD" evidence="2">
    <location>
        <begin position="53"/>
        <end position="258"/>
    </location>
</feature>
<dbReference type="GO" id="GO:0003723">
    <property type="term" value="F:RNA binding"/>
    <property type="evidence" value="ECO:0007669"/>
    <property type="project" value="TreeGrafter"/>
</dbReference>
<organism evidence="3 4">
    <name type="scientific">Glutinoglossum americanum</name>
    <dbReference type="NCBI Taxonomy" id="1670608"/>
    <lineage>
        <taxon>Eukaryota</taxon>
        <taxon>Fungi</taxon>
        <taxon>Dikarya</taxon>
        <taxon>Ascomycota</taxon>
        <taxon>Pezizomycotina</taxon>
        <taxon>Geoglossomycetes</taxon>
        <taxon>Geoglossales</taxon>
        <taxon>Geoglossaceae</taxon>
        <taxon>Glutinoglossum</taxon>
    </lineage>
</organism>
<dbReference type="GO" id="GO:0031428">
    <property type="term" value="C:box C/D methylation guide snoRNP complex"/>
    <property type="evidence" value="ECO:0007669"/>
    <property type="project" value="TreeGrafter"/>
</dbReference>
<feature type="region of interest" description="Disordered" evidence="1">
    <location>
        <begin position="454"/>
        <end position="541"/>
    </location>
</feature>
<comment type="caution">
    <text evidence="3">The sequence shown here is derived from an EMBL/GenBank/DDBJ whole genome shotgun (WGS) entry which is preliminary data.</text>
</comment>
<dbReference type="GO" id="GO:0008649">
    <property type="term" value="F:rRNA methyltransferase activity"/>
    <property type="evidence" value="ECO:0007669"/>
    <property type="project" value="TreeGrafter"/>
</dbReference>
<dbReference type="EMBL" id="JAGHQL010000106">
    <property type="protein sequence ID" value="KAH0538522.1"/>
    <property type="molecule type" value="Genomic_DNA"/>
</dbReference>
<dbReference type="AlphaFoldDB" id="A0A9P8I454"/>
<gene>
    <name evidence="3" type="ORF">FGG08_004909</name>
</gene>
<dbReference type="GO" id="GO:1990259">
    <property type="term" value="F:histone H2AQ104 methyltransferase activity"/>
    <property type="evidence" value="ECO:0007669"/>
    <property type="project" value="TreeGrafter"/>
</dbReference>
<evidence type="ECO:0000259" key="2">
    <source>
        <dbReference type="Pfam" id="PF10307"/>
    </source>
</evidence>